<dbReference type="EMBL" id="BNAY01000001">
    <property type="protein sequence ID" value="GHH06741.1"/>
    <property type="molecule type" value="Genomic_DNA"/>
</dbReference>
<evidence type="ECO:0008006" key="4">
    <source>
        <dbReference type="Google" id="ProtNLM"/>
    </source>
</evidence>
<organism evidence="2 3">
    <name type="scientific">Amycolatopsis oliviviridis</name>
    <dbReference type="NCBI Taxonomy" id="1471590"/>
    <lineage>
        <taxon>Bacteria</taxon>
        <taxon>Bacillati</taxon>
        <taxon>Actinomycetota</taxon>
        <taxon>Actinomycetes</taxon>
        <taxon>Pseudonocardiales</taxon>
        <taxon>Pseudonocardiaceae</taxon>
        <taxon>Amycolatopsis</taxon>
    </lineage>
</organism>
<feature type="signal peptide" evidence="1">
    <location>
        <begin position="1"/>
        <end position="18"/>
    </location>
</feature>
<reference evidence="3" key="1">
    <citation type="journal article" date="2019" name="Int. J. Syst. Evol. Microbiol.">
        <title>The Global Catalogue of Microorganisms (GCM) 10K type strain sequencing project: providing services to taxonomists for standard genome sequencing and annotation.</title>
        <authorList>
            <consortium name="The Broad Institute Genomics Platform"/>
            <consortium name="The Broad Institute Genome Sequencing Center for Infectious Disease"/>
            <person name="Wu L."/>
            <person name="Ma J."/>
        </authorList>
    </citation>
    <scope>NUCLEOTIDE SEQUENCE [LARGE SCALE GENOMIC DNA]</scope>
    <source>
        <strain evidence="3">CGMCC 4.7683</strain>
    </source>
</reference>
<name>A0ABQ3L6L5_9PSEU</name>
<keyword evidence="1" id="KW-0732">Signal</keyword>
<evidence type="ECO:0000313" key="2">
    <source>
        <dbReference type="EMBL" id="GHH06741.1"/>
    </source>
</evidence>
<protein>
    <recommendedName>
        <fullName evidence="4">Secreted protein</fullName>
    </recommendedName>
</protein>
<dbReference type="Proteomes" id="UP000635387">
    <property type="component" value="Unassembled WGS sequence"/>
</dbReference>
<evidence type="ECO:0000256" key="1">
    <source>
        <dbReference type="SAM" id="SignalP"/>
    </source>
</evidence>
<proteinExistence type="predicted"/>
<evidence type="ECO:0000313" key="3">
    <source>
        <dbReference type="Proteomes" id="UP000635387"/>
    </source>
</evidence>
<accession>A0ABQ3L6L5</accession>
<keyword evidence="3" id="KW-1185">Reference proteome</keyword>
<feature type="chain" id="PRO_5047480475" description="Secreted protein" evidence="1">
    <location>
        <begin position="19"/>
        <end position="109"/>
    </location>
</feature>
<sequence length="109" mass="11517">MRLSRNVLSFLLASVFVAAGGQLSSAAASESIQLYSGTHYTGASVSVPPLPQPCADTPFAVRSLSNLSSVDIFLFSEPGCRGSEFAVTSLHLSATTPLPYRSYLVKYPS</sequence>
<gene>
    <name evidence="2" type="ORF">GCM10017790_12640</name>
</gene>
<dbReference type="RefSeq" id="WP_191252601.1">
    <property type="nucleotide sequence ID" value="NZ_BNAY01000001.1"/>
</dbReference>
<comment type="caution">
    <text evidence="2">The sequence shown here is derived from an EMBL/GenBank/DDBJ whole genome shotgun (WGS) entry which is preliminary data.</text>
</comment>